<evidence type="ECO:0000256" key="1">
    <source>
        <dbReference type="SAM" id="Coils"/>
    </source>
</evidence>
<feature type="coiled-coil region" evidence="1">
    <location>
        <begin position="300"/>
        <end position="330"/>
    </location>
</feature>
<comment type="caution">
    <text evidence="2">The sequence shown here is derived from an EMBL/GenBank/DDBJ whole genome shotgun (WGS) entry which is preliminary data.</text>
</comment>
<dbReference type="SUPFAM" id="SSF55681">
    <property type="entry name" value="Class II aaRS and biotin synthetases"/>
    <property type="match status" value="1"/>
</dbReference>
<sequence length="423" mass="48983">MVLAFYKACSMTFCYDVVTLNTESSVEVHGTIQLVPEGKQAPDGDIDNVLDEEAGVEVMFDNRHLVIRGENASRILRCSSSEKKTDTIGVPILLNRFPAGIKAFYMSRCSDDNSLTECVGLLMPVGKIVRVSMRMWHEEDLHKAFNAAGIDLKNYYCFSCDDVLTLANWNWQSWQIPHHGQRLITRKLSRITTMQRCAESVKTFSINNPSWNHLVRGFYMWIVQRLSSKPRSLVSYEQLCLLFDHPKQSLRNVITVLSKFSITARRETSIWRQLNYKGLQIAIQFSIIYLEAALEHIYGVERQQARLHIAELQRREDEEESRRREEKEENLYIEEFQDSESFTGLYESSDITMEDEGEDLDSVGSSSNSSQRMSLHERTLCYAWYLQQFGLSYEEIKRLEELFSIMIGGPIPITVLMFEINRK</sequence>
<protein>
    <submittedName>
        <fullName evidence="2">Uncharacterized protein</fullName>
    </submittedName>
</protein>
<keyword evidence="1" id="KW-0175">Coiled coil</keyword>
<dbReference type="InterPro" id="IPR045864">
    <property type="entry name" value="aa-tRNA-synth_II/BPL/LPL"/>
</dbReference>
<dbReference type="Proteomes" id="UP001176961">
    <property type="component" value="Unassembled WGS sequence"/>
</dbReference>
<dbReference type="AlphaFoldDB" id="A0AA36GHR7"/>
<dbReference type="Gene3D" id="3.30.930.10">
    <property type="entry name" value="Bira Bifunctional Protein, Domain 2"/>
    <property type="match status" value="1"/>
</dbReference>
<evidence type="ECO:0000313" key="3">
    <source>
        <dbReference type="Proteomes" id="UP001176961"/>
    </source>
</evidence>
<dbReference type="EMBL" id="CATQJL010000001">
    <property type="protein sequence ID" value="CAJ0588906.1"/>
    <property type="molecule type" value="Genomic_DNA"/>
</dbReference>
<proteinExistence type="predicted"/>
<organism evidence="2 3">
    <name type="scientific">Cylicocyclus nassatus</name>
    <name type="common">Nematode worm</name>
    <dbReference type="NCBI Taxonomy" id="53992"/>
    <lineage>
        <taxon>Eukaryota</taxon>
        <taxon>Metazoa</taxon>
        <taxon>Ecdysozoa</taxon>
        <taxon>Nematoda</taxon>
        <taxon>Chromadorea</taxon>
        <taxon>Rhabditida</taxon>
        <taxon>Rhabditina</taxon>
        <taxon>Rhabditomorpha</taxon>
        <taxon>Strongyloidea</taxon>
        <taxon>Strongylidae</taxon>
        <taxon>Cylicocyclus</taxon>
    </lineage>
</organism>
<reference evidence="2" key="1">
    <citation type="submission" date="2023-07" db="EMBL/GenBank/DDBJ databases">
        <authorList>
            <consortium name="CYATHOMIX"/>
        </authorList>
    </citation>
    <scope>NUCLEOTIDE SEQUENCE</scope>
    <source>
        <strain evidence="2">N/A</strain>
    </source>
</reference>
<name>A0AA36GHR7_CYLNA</name>
<evidence type="ECO:0000313" key="2">
    <source>
        <dbReference type="EMBL" id="CAJ0588906.1"/>
    </source>
</evidence>
<gene>
    <name evidence="2" type="ORF">CYNAS_LOCUS889</name>
</gene>
<keyword evidence="3" id="KW-1185">Reference proteome</keyword>
<accession>A0AA36GHR7</accession>